<evidence type="ECO:0000259" key="2">
    <source>
        <dbReference type="Pfam" id="PF10074"/>
    </source>
</evidence>
<dbReference type="InterPro" id="IPR018754">
    <property type="entry name" value="RovC-like_DNA-bd"/>
</dbReference>
<dbReference type="Pfam" id="PF10074">
    <property type="entry name" value="RovC_DNA-bd"/>
    <property type="match status" value="1"/>
</dbReference>
<proteinExistence type="predicted"/>
<evidence type="ECO:0000313" key="4">
    <source>
        <dbReference type="Proteomes" id="UP000230709"/>
    </source>
</evidence>
<name>A0A2D2D219_METT3</name>
<dbReference type="STRING" id="595536.GCA_000178815_02163"/>
<evidence type="ECO:0000313" key="3">
    <source>
        <dbReference type="EMBL" id="ATQ69051.1"/>
    </source>
</evidence>
<dbReference type="AlphaFoldDB" id="A0A2D2D219"/>
<dbReference type="EMBL" id="CP023737">
    <property type="protein sequence ID" value="ATQ69051.1"/>
    <property type="molecule type" value="Genomic_DNA"/>
</dbReference>
<organism evidence="3 4">
    <name type="scientific">Methylosinus trichosporium (strain ATCC 35070 / NCIMB 11131 / UNIQEM 75 / OB3b)</name>
    <dbReference type="NCBI Taxonomy" id="595536"/>
    <lineage>
        <taxon>Bacteria</taxon>
        <taxon>Pseudomonadati</taxon>
        <taxon>Pseudomonadota</taxon>
        <taxon>Alphaproteobacteria</taxon>
        <taxon>Hyphomicrobiales</taxon>
        <taxon>Methylocystaceae</taxon>
        <taxon>Methylosinus</taxon>
    </lineage>
</organism>
<dbReference type="KEGG" id="mtw:CQW49_15080"/>
<keyword evidence="4" id="KW-1185">Reference proteome</keyword>
<protein>
    <submittedName>
        <fullName evidence="3">DUF2285 domain-containing protein</fullName>
    </submittedName>
</protein>
<feature type="region of interest" description="Disordered" evidence="1">
    <location>
        <begin position="1"/>
        <end position="23"/>
    </location>
</feature>
<gene>
    <name evidence="3" type="ORF">CQW49_15080</name>
</gene>
<accession>A0A2D2D219</accession>
<reference evidence="4" key="1">
    <citation type="submission" date="2017-10" db="EMBL/GenBank/DDBJ databases">
        <title>Completed PacBio SMRT sequence of Methylosinus trichosporium OB3b reveals presence of a third large plasmid.</title>
        <authorList>
            <person name="Charles T.C."/>
            <person name="Lynch M.D.J."/>
            <person name="Heil J.R."/>
            <person name="Cheng J."/>
        </authorList>
    </citation>
    <scope>NUCLEOTIDE SEQUENCE [LARGE SCALE GENOMIC DNA]</scope>
    <source>
        <strain evidence="4">OB3b</strain>
    </source>
</reference>
<dbReference type="Proteomes" id="UP000230709">
    <property type="component" value="Chromosome"/>
</dbReference>
<sequence length="98" mass="11194">MRRHRATGRSAMSTPAFEDRPPLTEHVNAYDERHLPTYLRLLDAADEGADWREVVAVIFGIDPESEPERAKIIHESHLARARWMSAAGYRQLLGTRAQ</sequence>
<evidence type="ECO:0000256" key="1">
    <source>
        <dbReference type="SAM" id="MobiDB-lite"/>
    </source>
</evidence>
<feature type="domain" description="T6SS Transcription factor RovC-like DNA binding" evidence="2">
    <location>
        <begin position="6"/>
        <end position="93"/>
    </location>
</feature>